<feature type="region of interest" description="Disordered" evidence="1">
    <location>
        <begin position="37"/>
        <end position="134"/>
    </location>
</feature>
<feature type="compositionally biased region" description="Polar residues" evidence="1">
    <location>
        <begin position="113"/>
        <end position="134"/>
    </location>
</feature>
<dbReference type="InParanoid" id="A0A139WEX8"/>
<keyword evidence="3" id="KW-1185">Reference proteome</keyword>
<dbReference type="Proteomes" id="UP000007266">
    <property type="component" value="Linkage group 7"/>
</dbReference>
<evidence type="ECO:0000313" key="2">
    <source>
        <dbReference type="EMBL" id="KYB26520.1"/>
    </source>
</evidence>
<reference evidence="2 3" key="2">
    <citation type="journal article" date="2010" name="Nucleic Acids Res.">
        <title>BeetleBase in 2010: revisions to provide comprehensive genomic information for Tribolium castaneum.</title>
        <authorList>
            <person name="Kim H.S."/>
            <person name="Murphy T."/>
            <person name="Xia J."/>
            <person name="Caragea D."/>
            <person name="Park Y."/>
            <person name="Beeman R.W."/>
            <person name="Lorenzen M.D."/>
            <person name="Butcher S."/>
            <person name="Manak J.R."/>
            <person name="Brown S.J."/>
        </authorList>
    </citation>
    <scope>GENOME REANNOTATION</scope>
    <source>
        <strain evidence="2 3">Georgia GA2</strain>
    </source>
</reference>
<evidence type="ECO:0000313" key="3">
    <source>
        <dbReference type="Proteomes" id="UP000007266"/>
    </source>
</evidence>
<dbReference type="EMBL" id="KQ971354">
    <property type="protein sequence ID" value="KYB26520.1"/>
    <property type="molecule type" value="Genomic_DNA"/>
</dbReference>
<name>A0A139WEX8_TRICA</name>
<protein>
    <submittedName>
        <fullName evidence="2">Uncharacterized protein</fullName>
    </submittedName>
</protein>
<accession>A0A139WEX8</accession>
<reference evidence="2 3" key="1">
    <citation type="journal article" date="2008" name="Nature">
        <title>The genome of the model beetle and pest Tribolium castaneum.</title>
        <authorList>
            <consortium name="Tribolium Genome Sequencing Consortium"/>
            <person name="Richards S."/>
            <person name="Gibbs R.A."/>
            <person name="Weinstock G.M."/>
            <person name="Brown S.J."/>
            <person name="Denell R."/>
            <person name="Beeman R.W."/>
            <person name="Gibbs R."/>
            <person name="Beeman R.W."/>
            <person name="Brown S.J."/>
            <person name="Bucher G."/>
            <person name="Friedrich M."/>
            <person name="Grimmelikhuijzen C.J."/>
            <person name="Klingler M."/>
            <person name="Lorenzen M."/>
            <person name="Richards S."/>
            <person name="Roth S."/>
            <person name="Schroder R."/>
            <person name="Tautz D."/>
            <person name="Zdobnov E.M."/>
            <person name="Muzny D."/>
            <person name="Gibbs R.A."/>
            <person name="Weinstock G.M."/>
            <person name="Attaway T."/>
            <person name="Bell S."/>
            <person name="Buhay C.J."/>
            <person name="Chandrabose M.N."/>
            <person name="Chavez D."/>
            <person name="Clerk-Blankenburg K.P."/>
            <person name="Cree A."/>
            <person name="Dao M."/>
            <person name="Davis C."/>
            <person name="Chacko J."/>
            <person name="Dinh H."/>
            <person name="Dugan-Rocha S."/>
            <person name="Fowler G."/>
            <person name="Garner T.T."/>
            <person name="Garnes J."/>
            <person name="Gnirke A."/>
            <person name="Hawes A."/>
            <person name="Hernandez J."/>
            <person name="Hines S."/>
            <person name="Holder M."/>
            <person name="Hume J."/>
            <person name="Jhangiani S.N."/>
            <person name="Joshi V."/>
            <person name="Khan Z.M."/>
            <person name="Jackson L."/>
            <person name="Kovar C."/>
            <person name="Kowis A."/>
            <person name="Lee S."/>
            <person name="Lewis L.R."/>
            <person name="Margolis J."/>
            <person name="Morgan M."/>
            <person name="Nazareth L.V."/>
            <person name="Nguyen N."/>
            <person name="Okwuonu G."/>
            <person name="Parker D."/>
            <person name="Richards S."/>
            <person name="Ruiz S.J."/>
            <person name="Santibanez J."/>
            <person name="Savard J."/>
            <person name="Scherer S.E."/>
            <person name="Schneider B."/>
            <person name="Sodergren E."/>
            <person name="Tautz D."/>
            <person name="Vattahil S."/>
            <person name="Villasana D."/>
            <person name="White C.S."/>
            <person name="Wright R."/>
            <person name="Park Y."/>
            <person name="Beeman R.W."/>
            <person name="Lord J."/>
            <person name="Oppert B."/>
            <person name="Lorenzen M."/>
            <person name="Brown S."/>
            <person name="Wang L."/>
            <person name="Savard J."/>
            <person name="Tautz D."/>
            <person name="Richards S."/>
            <person name="Weinstock G."/>
            <person name="Gibbs R.A."/>
            <person name="Liu Y."/>
            <person name="Worley K."/>
            <person name="Weinstock G."/>
            <person name="Elsik C.G."/>
            <person name="Reese J.T."/>
            <person name="Elhaik E."/>
            <person name="Landan G."/>
            <person name="Graur D."/>
            <person name="Arensburger P."/>
            <person name="Atkinson P."/>
            <person name="Beeman R.W."/>
            <person name="Beidler J."/>
            <person name="Brown S.J."/>
            <person name="Demuth J.P."/>
            <person name="Drury D.W."/>
            <person name="Du Y.Z."/>
            <person name="Fujiwara H."/>
            <person name="Lorenzen M."/>
            <person name="Maselli V."/>
            <person name="Osanai M."/>
            <person name="Park Y."/>
            <person name="Robertson H.M."/>
            <person name="Tu Z."/>
            <person name="Wang J.J."/>
            <person name="Wang S."/>
            <person name="Richards S."/>
            <person name="Song H."/>
            <person name="Zhang L."/>
            <person name="Sodergren E."/>
            <person name="Werner D."/>
            <person name="Stanke M."/>
            <person name="Morgenstern B."/>
            <person name="Solovyev V."/>
            <person name="Kosarev P."/>
            <person name="Brown G."/>
            <person name="Chen H.C."/>
            <person name="Ermolaeva O."/>
            <person name="Hlavina W."/>
            <person name="Kapustin Y."/>
            <person name="Kiryutin B."/>
            <person name="Kitts P."/>
            <person name="Maglott D."/>
            <person name="Pruitt K."/>
            <person name="Sapojnikov V."/>
            <person name="Souvorov A."/>
            <person name="Mackey A.J."/>
            <person name="Waterhouse R.M."/>
            <person name="Wyder S."/>
            <person name="Zdobnov E.M."/>
            <person name="Zdobnov E.M."/>
            <person name="Wyder S."/>
            <person name="Kriventseva E.V."/>
            <person name="Kadowaki T."/>
            <person name="Bork P."/>
            <person name="Aranda M."/>
            <person name="Bao R."/>
            <person name="Beermann A."/>
            <person name="Berns N."/>
            <person name="Bolognesi R."/>
            <person name="Bonneton F."/>
            <person name="Bopp D."/>
            <person name="Brown S.J."/>
            <person name="Bucher G."/>
            <person name="Butts T."/>
            <person name="Chaumot A."/>
            <person name="Denell R.E."/>
            <person name="Ferrier D.E."/>
            <person name="Friedrich M."/>
            <person name="Gordon C.M."/>
            <person name="Jindra M."/>
            <person name="Klingler M."/>
            <person name="Lan Q."/>
            <person name="Lattorff H.M."/>
            <person name="Laudet V."/>
            <person name="von Levetsow C."/>
            <person name="Liu Z."/>
            <person name="Lutz R."/>
            <person name="Lynch J.A."/>
            <person name="da Fonseca R.N."/>
            <person name="Posnien N."/>
            <person name="Reuter R."/>
            <person name="Roth S."/>
            <person name="Savard J."/>
            <person name="Schinko J.B."/>
            <person name="Schmitt C."/>
            <person name="Schoppmeier M."/>
            <person name="Schroder R."/>
            <person name="Shippy T.D."/>
            <person name="Simonnet F."/>
            <person name="Marques-Souza H."/>
            <person name="Tautz D."/>
            <person name="Tomoyasu Y."/>
            <person name="Trauner J."/>
            <person name="Van der Zee M."/>
            <person name="Vervoort M."/>
            <person name="Wittkopp N."/>
            <person name="Wimmer E.A."/>
            <person name="Yang X."/>
            <person name="Jones A.K."/>
            <person name="Sattelle D.B."/>
            <person name="Ebert P.R."/>
            <person name="Nelson D."/>
            <person name="Scott J.G."/>
            <person name="Beeman R.W."/>
            <person name="Muthukrishnan S."/>
            <person name="Kramer K.J."/>
            <person name="Arakane Y."/>
            <person name="Beeman R.W."/>
            <person name="Zhu Q."/>
            <person name="Hogenkamp D."/>
            <person name="Dixit R."/>
            <person name="Oppert B."/>
            <person name="Jiang H."/>
            <person name="Zou Z."/>
            <person name="Marshall J."/>
            <person name="Elpidina E."/>
            <person name="Vinokurov K."/>
            <person name="Oppert C."/>
            <person name="Zou Z."/>
            <person name="Evans J."/>
            <person name="Lu Z."/>
            <person name="Zhao P."/>
            <person name="Sumathipala N."/>
            <person name="Altincicek B."/>
            <person name="Vilcinskas A."/>
            <person name="Williams M."/>
            <person name="Hultmark D."/>
            <person name="Hetru C."/>
            <person name="Jiang H."/>
            <person name="Grimmelikhuijzen C.J."/>
            <person name="Hauser F."/>
            <person name="Cazzamali G."/>
            <person name="Williamson M."/>
            <person name="Park Y."/>
            <person name="Li B."/>
            <person name="Tanaka Y."/>
            <person name="Predel R."/>
            <person name="Neupert S."/>
            <person name="Schachtner J."/>
            <person name="Verleyen P."/>
            <person name="Raible F."/>
            <person name="Bork P."/>
            <person name="Friedrich M."/>
            <person name="Walden K.K."/>
            <person name="Robertson H.M."/>
            <person name="Angeli S."/>
            <person name="Foret S."/>
            <person name="Bucher G."/>
            <person name="Schuetz S."/>
            <person name="Maleszka R."/>
            <person name="Wimmer E.A."/>
            <person name="Beeman R.W."/>
            <person name="Lorenzen M."/>
            <person name="Tomoyasu Y."/>
            <person name="Miller S.C."/>
            <person name="Grossmann D."/>
            <person name="Bucher G."/>
        </authorList>
    </citation>
    <scope>NUCLEOTIDE SEQUENCE [LARGE SCALE GENOMIC DNA]</scope>
    <source>
        <strain evidence="2 3">Georgia GA2</strain>
    </source>
</reference>
<dbReference type="AlphaFoldDB" id="A0A139WEX8"/>
<sequence>MYFTHENIPRRGSRARPSKGGNVAQLSACFTETPALYQTHTERKTGQRCTDAAPPHRRDNSNHRNGTQAQTATDDAADVGSTSRILPAMPPPTPFPKSAHATASGSARKLTKQKINTDFSLPSETPASSIYSER</sequence>
<gene>
    <name evidence="2" type="primary">AUGUSTUS-3.0.2_33840</name>
    <name evidence="2" type="ORF">TcasGA2_TC033840</name>
</gene>
<evidence type="ECO:0000256" key="1">
    <source>
        <dbReference type="SAM" id="MobiDB-lite"/>
    </source>
</evidence>
<organism evidence="2 3">
    <name type="scientific">Tribolium castaneum</name>
    <name type="common">Red flour beetle</name>
    <dbReference type="NCBI Taxonomy" id="7070"/>
    <lineage>
        <taxon>Eukaryota</taxon>
        <taxon>Metazoa</taxon>
        <taxon>Ecdysozoa</taxon>
        <taxon>Arthropoda</taxon>
        <taxon>Hexapoda</taxon>
        <taxon>Insecta</taxon>
        <taxon>Pterygota</taxon>
        <taxon>Neoptera</taxon>
        <taxon>Endopterygota</taxon>
        <taxon>Coleoptera</taxon>
        <taxon>Polyphaga</taxon>
        <taxon>Cucujiformia</taxon>
        <taxon>Tenebrionidae</taxon>
        <taxon>Tenebrionidae incertae sedis</taxon>
        <taxon>Tribolium</taxon>
    </lineage>
</organism>
<feature type="region of interest" description="Disordered" evidence="1">
    <location>
        <begin position="1"/>
        <end position="22"/>
    </location>
</feature>
<proteinExistence type="predicted"/>